<dbReference type="SUPFAM" id="SSF51445">
    <property type="entry name" value="(Trans)glycosidases"/>
    <property type="match status" value="1"/>
</dbReference>
<organism evidence="3 4">
    <name type="scientific">Nocardioides deserti</name>
    <dbReference type="NCBI Taxonomy" id="1588644"/>
    <lineage>
        <taxon>Bacteria</taxon>
        <taxon>Bacillati</taxon>
        <taxon>Actinomycetota</taxon>
        <taxon>Actinomycetes</taxon>
        <taxon>Propionibacteriales</taxon>
        <taxon>Nocardioidaceae</taxon>
        <taxon>Nocardioides</taxon>
    </lineage>
</organism>
<evidence type="ECO:0000256" key="2">
    <source>
        <dbReference type="SAM" id="SignalP"/>
    </source>
</evidence>
<name>A0ABR6U6X7_9ACTN</name>
<evidence type="ECO:0000313" key="4">
    <source>
        <dbReference type="Proteomes" id="UP000604001"/>
    </source>
</evidence>
<reference evidence="3 4" key="1">
    <citation type="submission" date="2020-08" db="EMBL/GenBank/DDBJ databases">
        <title>novel species in genus Nocardioides.</title>
        <authorList>
            <person name="Zhang G."/>
        </authorList>
    </citation>
    <scope>NUCLEOTIDE SEQUENCE [LARGE SCALE GENOMIC DNA]</scope>
    <source>
        <strain evidence="3 4">SC8A-24</strain>
    </source>
</reference>
<dbReference type="RefSeq" id="WP_186345167.1">
    <property type="nucleotide sequence ID" value="NZ_BMMR01000003.1"/>
</dbReference>
<gene>
    <name evidence="3" type="ORF">H7344_06265</name>
</gene>
<feature type="chain" id="PRO_5046500422" description="DUF1906 domain-containing protein" evidence="2">
    <location>
        <begin position="20"/>
        <end position="334"/>
    </location>
</feature>
<dbReference type="EMBL" id="JACMYC010000003">
    <property type="protein sequence ID" value="MBC2959898.1"/>
    <property type="molecule type" value="Genomic_DNA"/>
</dbReference>
<proteinExistence type="predicted"/>
<dbReference type="Proteomes" id="UP000604001">
    <property type="component" value="Unassembled WGS sequence"/>
</dbReference>
<sequence length="334" mass="34874">MRRTPVAVALLVAATLALASCGSSDRLDPDPDDAPPPSSAGGAAGEPGGSGDPGTGGGPTSVPVLPDDLEDAAALADLAALAEQEAGRAPRALDGPIVGGDISWPQCPRGMGIPERRTLGLPMPLPTARFVVMGLTNGPAFFPNPCLAEQVAWVRERGLLAGAYAVASYPDERTLAAYADEGPFDGGEEHDELRNVGYQQALFNITEMRRAGLPAPMVWVDVEPVRDWEWSADLEANAAVVEGLQRAYLDQGYEIGIYSTPSLWAAAVGDLALGVPEWRAAGPTSRAEALERCGADWVVQGGPAAMGQWVQGGRDLNVTCPGAEAEVLGWFHPF</sequence>
<comment type="caution">
    <text evidence="3">The sequence shown here is derived from an EMBL/GenBank/DDBJ whole genome shotgun (WGS) entry which is preliminary data.</text>
</comment>
<feature type="region of interest" description="Disordered" evidence="1">
    <location>
        <begin position="22"/>
        <end position="66"/>
    </location>
</feature>
<evidence type="ECO:0008006" key="5">
    <source>
        <dbReference type="Google" id="ProtNLM"/>
    </source>
</evidence>
<keyword evidence="4" id="KW-1185">Reference proteome</keyword>
<evidence type="ECO:0000313" key="3">
    <source>
        <dbReference type="EMBL" id="MBC2959898.1"/>
    </source>
</evidence>
<dbReference type="PROSITE" id="PS51257">
    <property type="entry name" value="PROKAR_LIPOPROTEIN"/>
    <property type="match status" value="1"/>
</dbReference>
<accession>A0ABR6U6X7</accession>
<dbReference type="InterPro" id="IPR017853">
    <property type="entry name" value="GH"/>
</dbReference>
<feature type="compositionally biased region" description="Gly residues" evidence="1">
    <location>
        <begin position="42"/>
        <end position="59"/>
    </location>
</feature>
<keyword evidence="2" id="KW-0732">Signal</keyword>
<dbReference type="Gene3D" id="3.20.20.80">
    <property type="entry name" value="Glycosidases"/>
    <property type="match status" value="1"/>
</dbReference>
<feature type="signal peptide" evidence="2">
    <location>
        <begin position="1"/>
        <end position="19"/>
    </location>
</feature>
<protein>
    <recommendedName>
        <fullName evidence="5">DUF1906 domain-containing protein</fullName>
    </recommendedName>
</protein>
<evidence type="ECO:0000256" key="1">
    <source>
        <dbReference type="SAM" id="MobiDB-lite"/>
    </source>
</evidence>